<evidence type="ECO:0000313" key="3">
    <source>
        <dbReference type="EMBL" id="RZC50656.1"/>
    </source>
</evidence>
<protein>
    <recommendedName>
        <fullName evidence="2">Oxidoreductase-like domain-containing protein</fullName>
    </recommendedName>
</protein>
<dbReference type="EMBL" id="CM010716">
    <property type="protein sequence ID" value="RZC50656.1"/>
    <property type="molecule type" value="Genomic_DNA"/>
</dbReference>
<feature type="region of interest" description="Disordered" evidence="1">
    <location>
        <begin position="123"/>
        <end position="161"/>
    </location>
</feature>
<sequence>METLLNNYPVMLQYRCAFSRCAFSTSLAAFLSQLEGRIYSIHQSKLHKKGRKKERKTSQASGIGLTVDWVMKSLNLTLTLKGFGLRFPPSPFSSKGKFVIIRSINFRDFNQDQNQTRNRCVRVSGGMSNNETKKVEEEQSTEKKVGLDKSLPEPTPPEKPLPGDCCGSGCVRCVWDVYYEELEDYNNQLQTLSQSQSKT</sequence>
<evidence type="ECO:0000313" key="4">
    <source>
        <dbReference type="Proteomes" id="UP000316621"/>
    </source>
</evidence>
<dbReference type="Proteomes" id="UP000316621">
    <property type="component" value="Chromosome 2"/>
</dbReference>
<evidence type="ECO:0000259" key="2">
    <source>
        <dbReference type="Pfam" id="PF09791"/>
    </source>
</evidence>
<dbReference type="Pfam" id="PF09791">
    <property type="entry name" value="Oxidored-like"/>
    <property type="match status" value="1"/>
</dbReference>
<dbReference type="InterPro" id="IPR019180">
    <property type="entry name" value="Oxidoreductase-like_N"/>
</dbReference>
<dbReference type="Gramene" id="RZC50656">
    <property type="protein sequence ID" value="RZC50656"/>
    <property type="gene ID" value="C5167_019086"/>
</dbReference>
<proteinExistence type="predicted"/>
<feature type="domain" description="Oxidoreductase-like" evidence="2">
    <location>
        <begin position="154"/>
        <end position="192"/>
    </location>
</feature>
<dbReference type="PANTHER" id="PTHR21193">
    <property type="entry name" value="OXIDOREDUCTASE-LIKE DOMAIN-CONTAINING PROTEIN 1"/>
    <property type="match status" value="1"/>
</dbReference>
<gene>
    <name evidence="3" type="ORF">C5167_019086</name>
</gene>
<reference evidence="3 4" key="1">
    <citation type="journal article" date="2018" name="Science">
        <title>The opium poppy genome and morphinan production.</title>
        <authorList>
            <person name="Guo L."/>
            <person name="Winzer T."/>
            <person name="Yang X."/>
            <person name="Li Y."/>
            <person name="Ning Z."/>
            <person name="He Z."/>
            <person name="Teodor R."/>
            <person name="Lu Y."/>
            <person name="Bowser T.A."/>
            <person name="Graham I.A."/>
            <person name="Ye K."/>
        </authorList>
    </citation>
    <scope>NUCLEOTIDE SEQUENCE [LARGE SCALE GENOMIC DNA]</scope>
    <source>
        <strain evidence="4">cv. HN1</strain>
        <tissue evidence="3">Leaves</tissue>
    </source>
</reference>
<feature type="compositionally biased region" description="Basic and acidic residues" evidence="1">
    <location>
        <begin position="131"/>
        <end position="151"/>
    </location>
</feature>
<accession>A0A4Y7IRA0</accession>
<name>A0A4Y7IRA0_PAPSO</name>
<keyword evidence="4" id="KW-1185">Reference proteome</keyword>
<organism evidence="3 4">
    <name type="scientific">Papaver somniferum</name>
    <name type="common">Opium poppy</name>
    <dbReference type="NCBI Taxonomy" id="3469"/>
    <lineage>
        <taxon>Eukaryota</taxon>
        <taxon>Viridiplantae</taxon>
        <taxon>Streptophyta</taxon>
        <taxon>Embryophyta</taxon>
        <taxon>Tracheophyta</taxon>
        <taxon>Spermatophyta</taxon>
        <taxon>Magnoliopsida</taxon>
        <taxon>Ranunculales</taxon>
        <taxon>Papaveraceae</taxon>
        <taxon>Papaveroideae</taxon>
        <taxon>Papaver</taxon>
    </lineage>
</organism>
<dbReference type="PANTHER" id="PTHR21193:SF3">
    <property type="entry name" value="OXIDOREDUCTASE-LIKE DOMAIN-CONTAINING PROTEIN 1"/>
    <property type="match status" value="1"/>
</dbReference>
<dbReference type="InterPro" id="IPR039251">
    <property type="entry name" value="OXLD1"/>
</dbReference>
<dbReference type="STRING" id="3469.A0A4Y7IRA0"/>
<evidence type="ECO:0000256" key="1">
    <source>
        <dbReference type="SAM" id="MobiDB-lite"/>
    </source>
</evidence>
<dbReference type="AlphaFoldDB" id="A0A4Y7IRA0"/>